<feature type="coiled-coil region" evidence="1">
    <location>
        <begin position="288"/>
        <end position="319"/>
    </location>
</feature>
<dbReference type="Proteomes" id="UP001152798">
    <property type="component" value="Chromosome 4"/>
</dbReference>
<evidence type="ECO:0000256" key="1">
    <source>
        <dbReference type="SAM" id="Coils"/>
    </source>
</evidence>
<proteinExistence type="predicted"/>
<evidence type="ECO:0000259" key="2">
    <source>
        <dbReference type="Pfam" id="PF14846"/>
    </source>
</evidence>
<evidence type="ECO:0000313" key="3">
    <source>
        <dbReference type="EMBL" id="CAH1399607.1"/>
    </source>
</evidence>
<keyword evidence="4" id="KW-1185">Reference proteome</keyword>
<name>A0A9P0HCV9_NEZVI</name>
<gene>
    <name evidence="3" type="ORF">NEZAVI_LOCUS9026</name>
</gene>
<feature type="coiled-coil region" evidence="1">
    <location>
        <begin position="408"/>
        <end position="531"/>
    </location>
</feature>
<feature type="domain" description="DUF4485" evidence="2">
    <location>
        <begin position="36"/>
        <end position="117"/>
    </location>
</feature>
<dbReference type="InterPro" id="IPR027831">
    <property type="entry name" value="DUF4485"/>
</dbReference>
<evidence type="ECO:0000313" key="4">
    <source>
        <dbReference type="Proteomes" id="UP001152798"/>
    </source>
</evidence>
<dbReference type="EMBL" id="OV725080">
    <property type="protein sequence ID" value="CAH1399607.1"/>
    <property type="molecule type" value="Genomic_DNA"/>
</dbReference>
<dbReference type="OrthoDB" id="6623662at2759"/>
<sequence length="545" mass="63010">MDEDSDEDDEIEVQPNPFVLDEFIRDGTLYSRDNKLDEDFNFLLAFVPALFKTIKDESEMLLCEHWLDRLIGFPAHKTYEKRERNIYITNLLLNIGKGELLDPFDKDPPIKLLPGIQVFGGRLEPDICYRDVNLEAEDFAEYSQESRTFFAAKALPNGNGAFGYLAVSLGGGDAVWLDCQGNDVDPSKMRRKKSCGSESKENDQIYEKLENVISKRSPQKDRSELLPYYYGLMQRIREIANSVESGCEIYDPMIEKMVEDLQLDIMAEGKIDASEISHTNKRSWLCALEKKIEKLMEAAEERELALSQLEKVLVEHEKDKITFLDVSSAIRHPKMDPILTEAVRDRPSEHNVVRLKNNYPEDIVTAFLKLLETEKMIAVNQERMEYDQFVMHMRAEVLNEARYGLQRYNDIRKELRRVSEVMKKVEDIKSKLLKELETTGSAAETSQHEEEHLIDNEIEDAKTRLEESQAQSDKIEGKIAKLHDQIHQLTSEYYKMEEEGNSELDNNIKEISDLRAQVASQERKLFMLKNKVEQKQKSADCKPCS</sequence>
<organism evidence="3 4">
    <name type="scientific">Nezara viridula</name>
    <name type="common">Southern green stink bug</name>
    <name type="synonym">Cimex viridulus</name>
    <dbReference type="NCBI Taxonomy" id="85310"/>
    <lineage>
        <taxon>Eukaryota</taxon>
        <taxon>Metazoa</taxon>
        <taxon>Ecdysozoa</taxon>
        <taxon>Arthropoda</taxon>
        <taxon>Hexapoda</taxon>
        <taxon>Insecta</taxon>
        <taxon>Pterygota</taxon>
        <taxon>Neoptera</taxon>
        <taxon>Paraneoptera</taxon>
        <taxon>Hemiptera</taxon>
        <taxon>Heteroptera</taxon>
        <taxon>Panheteroptera</taxon>
        <taxon>Pentatomomorpha</taxon>
        <taxon>Pentatomoidea</taxon>
        <taxon>Pentatomidae</taxon>
        <taxon>Pentatominae</taxon>
        <taxon>Nezara</taxon>
    </lineage>
</organism>
<dbReference type="EMBL" id="OV725080">
    <property type="protein sequence ID" value="CAH1399604.1"/>
    <property type="molecule type" value="Genomic_DNA"/>
</dbReference>
<protein>
    <recommendedName>
        <fullName evidence="2">DUF4485 domain-containing protein</fullName>
    </recommendedName>
</protein>
<reference evidence="3" key="1">
    <citation type="submission" date="2022-01" db="EMBL/GenBank/DDBJ databases">
        <authorList>
            <person name="King R."/>
        </authorList>
    </citation>
    <scope>NUCLEOTIDE SEQUENCE</scope>
</reference>
<accession>A0A9P0HCV9</accession>
<keyword evidence="1" id="KW-0175">Coiled coil</keyword>
<dbReference type="AlphaFoldDB" id="A0A9P0HCV9"/>
<dbReference type="Pfam" id="PF14846">
    <property type="entry name" value="DUF4485"/>
    <property type="match status" value="1"/>
</dbReference>